<name>A0ABD6BQ38_9EURY</name>
<accession>A0ABD6BQ38</accession>
<dbReference type="AlphaFoldDB" id="A0ABD6BQ38"/>
<evidence type="ECO:0000313" key="3">
    <source>
        <dbReference type="Proteomes" id="UP001597139"/>
    </source>
</evidence>
<evidence type="ECO:0000256" key="1">
    <source>
        <dbReference type="SAM" id="Phobius"/>
    </source>
</evidence>
<feature type="transmembrane region" description="Helical" evidence="1">
    <location>
        <begin position="113"/>
        <end position="134"/>
    </location>
</feature>
<dbReference type="RefSeq" id="WP_267646177.1">
    <property type="nucleotide sequence ID" value="NZ_JANHGR010000001.1"/>
</dbReference>
<feature type="transmembrane region" description="Helical" evidence="1">
    <location>
        <begin position="39"/>
        <end position="61"/>
    </location>
</feature>
<feature type="transmembrane region" description="Helical" evidence="1">
    <location>
        <begin position="89"/>
        <end position="107"/>
    </location>
</feature>
<dbReference type="EMBL" id="JBHUCZ010000003">
    <property type="protein sequence ID" value="MFD1567207.1"/>
    <property type="molecule type" value="Genomic_DNA"/>
</dbReference>
<comment type="caution">
    <text evidence="2">The sequence shown here is derived from an EMBL/GenBank/DDBJ whole genome shotgun (WGS) entry which is preliminary data.</text>
</comment>
<evidence type="ECO:0000313" key="2">
    <source>
        <dbReference type="EMBL" id="MFD1567207.1"/>
    </source>
</evidence>
<reference evidence="2 3" key="1">
    <citation type="journal article" date="2019" name="Int. J. Syst. Evol. Microbiol.">
        <title>The Global Catalogue of Microorganisms (GCM) 10K type strain sequencing project: providing services to taxonomists for standard genome sequencing and annotation.</title>
        <authorList>
            <consortium name="The Broad Institute Genomics Platform"/>
            <consortium name="The Broad Institute Genome Sequencing Center for Infectious Disease"/>
            <person name="Wu L."/>
            <person name="Ma J."/>
        </authorList>
    </citation>
    <scope>NUCLEOTIDE SEQUENCE [LARGE SCALE GENOMIC DNA]</scope>
    <source>
        <strain evidence="2 3">CGMCC 1.12859</strain>
    </source>
</reference>
<gene>
    <name evidence="2" type="ORF">ACFSAU_06855</name>
</gene>
<organism evidence="2 3">
    <name type="scientific">Halolamina litorea</name>
    <dbReference type="NCBI Taxonomy" id="1515593"/>
    <lineage>
        <taxon>Archaea</taxon>
        <taxon>Methanobacteriati</taxon>
        <taxon>Methanobacteriota</taxon>
        <taxon>Stenosarchaea group</taxon>
        <taxon>Halobacteria</taxon>
        <taxon>Halobacteriales</taxon>
        <taxon>Haloferacaceae</taxon>
    </lineage>
</organism>
<keyword evidence="1" id="KW-1133">Transmembrane helix</keyword>
<dbReference type="Proteomes" id="UP001597139">
    <property type="component" value="Unassembled WGS sequence"/>
</dbReference>
<keyword evidence="1" id="KW-0812">Transmembrane</keyword>
<feature type="transmembrane region" description="Helical" evidence="1">
    <location>
        <begin position="12"/>
        <end position="33"/>
    </location>
</feature>
<proteinExistence type="predicted"/>
<keyword evidence="3" id="KW-1185">Reference proteome</keyword>
<keyword evidence="1" id="KW-0472">Membrane</keyword>
<sequence>MSSTNAQPSDRALTLLGAGSAVMQTVAFTAVGVLSLESIPYGVVAGGFGGVGAFLFLPWFLGLTAAQEAGDAGLGAAAERVSRSTGPGMLGLGFELGAITVLALGFVTGPDLLLGAASGLVVAVAVYLVGSFVIGR</sequence>
<protein>
    <submittedName>
        <fullName evidence="2">Uncharacterized protein</fullName>
    </submittedName>
</protein>